<proteinExistence type="predicted"/>
<comment type="caution">
    <text evidence="3">The sequence shown here is derived from an EMBL/GenBank/DDBJ whole genome shotgun (WGS) entry which is preliminary data.</text>
</comment>
<organism evidence="3 4">
    <name type="scientific">Persicobacter diffluens</name>
    <dbReference type="NCBI Taxonomy" id="981"/>
    <lineage>
        <taxon>Bacteria</taxon>
        <taxon>Pseudomonadati</taxon>
        <taxon>Bacteroidota</taxon>
        <taxon>Cytophagia</taxon>
        <taxon>Cytophagales</taxon>
        <taxon>Persicobacteraceae</taxon>
        <taxon>Persicobacter</taxon>
    </lineage>
</organism>
<dbReference type="Proteomes" id="UP001310022">
    <property type="component" value="Unassembled WGS sequence"/>
</dbReference>
<dbReference type="Gene3D" id="2.60.120.430">
    <property type="entry name" value="Galactose-binding lectin"/>
    <property type="match status" value="2"/>
</dbReference>
<feature type="chain" id="PRO_5042856103" description="Glycoamylase-like domain-containing protein" evidence="1">
    <location>
        <begin position="20"/>
        <end position="995"/>
    </location>
</feature>
<dbReference type="RefSeq" id="WP_338237913.1">
    <property type="nucleotide sequence ID" value="NZ_BQKE01000002.1"/>
</dbReference>
<protein>
    <recommendedName>
        <fullName evidence="2">Glycoamylase-like domain-containing protein</fullName>
    </recommendedName>
</protein>
<reference evidence="3 4" key="1">
    <citation type="submission" date="2021-12" db="EMBL/GenBank/DDBJ databases">
        <title>Genome sequencing of bacteria with rrn-lacking chromosome and rrn-plasmid.</title>
        <authorList>
            <person name="Anda M."/>
            <person name="Iwasaki W."/>
        </authorList>
    </citation>
    <scope>NUCLEOTIDE SEQUENCE [LARGE SCALE GENOMIC DNA]</scope>
    <source>
        <strain evidence="3 4">NBRC 15940</strain>
    </source>
</reference>
<dbReference type="AlphaFoldDB" id="A0AAN5AMS4"/>
<keyword evidence="4" id="KW-1185">Reference proteome</keyword>
<feature type="domain" description="Glycoamylase-like" evidence="2">
    <location>
        <begin position="658"/>
        <end position="880"/>
    </location>
</feature>
<name>A0AAN5AMS4_9BACT</name>
<evidence type="ECO:0000313" key="4">
    <source>
        <dbReference type="Proteomes" id="UP001310022"/>
    </source>
</evidence>
<evidence type="ECO:0000313" key="3">
    <source>
        <dbReference type="EMBL" id="GJM62666.1"/>
    </source>
</evidence>
<dbReference type="Gene3D" id="1.50.10.140">
    <property type="match status" value="1"/>
</dbReference>
<sequence length="995" mass="112484">MSRFLFLIALCCLSLSAIGQDAVFFSESNNDEYYDTGLAFDNDSYLEQFANDRVREKIPVNLHAYEGNHSLKISWQGHEGGNWAALIIQPGWGVQDIMRQERISFFAYSEEAIAKEDLPAMSFEGNPNNIKSSRVAIGDYNEDIPAGSWVEISVPLSAWKDDPSNVDMDWTQIKAVILNQNKVDDKIHTMLIDNVVATGAPDGPPPAEEVFVKFFSQSHQDGFYDPSYGNALNGSTFKRHSVHASKLIAVNEGFTNNSALELEWNSVAGGDWLGIIFTGYGEGHTHDIYNADELYFWAYSEAGISKEHLPTIYFEADGGPKTRPFPLSNWNEDLPAGVWTRITANMKEIMQHADNANTDWMKIRGVIFGQSEADAQTHNMLVDELTVWIREEIEINQPLNLTAKGYDSHVELRWEAESDVTTNFEIYRTINGEKTLAGRTDRLFYMDFIGQDKTVDYEVRSIGTDGHSDPVFASATTLTFTDEELLEMVQEYTFRFFWEGAHPVSGMTPERIRNNNAPGNVVAAGGSGFGFMAIPVGVERGYISREQGIERMTQMVDFLLMAERHHGAYPHWMNGTTGETVRFGEKDDGADIVETALMVQGMVAANQYFNQQSTEELSIREKVAEILKGIEWNWFRQQDDYHLTWHWSPNYGFEKNLKVSGYNETLITYILAAAEGAHKIPPVVYFEGYTKGNSFLNGNTYYNKYLLPLGKDFGGPLFLSHYSFTVIDPSDLEDNFTKSTEGFNNYMEQCRNHTLINREYCIDNPHQHEGYSDKVWGLTASDNPWGYLAHEPGTRDNGTITPTAALGSIAYTPEESMAALKHFYRELGPQIFDLYGFRDAFNPGENWVASDYICIDQGPILVMIENLRTGLLWKLGMNSPMIKSGLTNLNFEWDESKYGILTPTEGEKELIDIRGFYKANEFGIEVFWERQHALEEVIIYNMQGQVINRHAVNPNNTNSGRLLIPTGPLNQNTFIIAAKFKNQKRISTTRIFGGL</sequence>
<evidence type="ECO:0000259" key="2">
    <source>
        <dbReference type="Pfam" id="PF10091"/>
    </source>
</evidence>
<keyword evidence="1" id="KW-0732">Signal</keyword>
<accession>A0AAN5AMS4</accession>
<gene>
    <name evidence="3" type="ORF">PEDI_32180</name>
</gene>
<feature type="signal peptide" evidence="1">
    <location>
        <begin position="1"/>
        <end position="19"/>
    </location>
</feature>
<dbReference type="Pfam" id="PF10091">
    <property type="entry name" value="Glycoamylase"/>
    <property type="match status" value="1"/>
</dbReference>
<dbReference type="EMBL" id="BQKE01000002">
    <property type="protein sequence ID" value="GJM62666.1"/>
    <property type="molecule type" value="Genomic_DNA"/>
</dbReference>
<dbReference type="InterPro" id="IPR019282">
    <property type="entry name" value="Glycoamylase-like_cons_dom"/>
</dbReference>
<evidence type="ECO:0000256" key="1">
    <source>
        <dbReference type="SAM" id="SignalP"/>
    </source>
</evidence>